<feature type="region of interest" description="Disordered" evidence="1">
    <location>
        <begin position="422"/>
        <end position="453"/>
    </location>
</feature>
<feature type="compositionally biased region" description="Low complexity" evidence="1">
    <location>
        <begin position="431"/>
        <end position="452"/>
    </location>
</feature>
<dbReference type="Pfam" id="PF11905">
    <property type="entry name" value="DUF3425"/>
    <property type="match status" value="1"/>
</dbReference>
<dbReference type="AlphaFoldDB" id="A0A316VB55"/>
<dbReference type="SUPFAM" id="SSF57959">
    <property type="entry name" value="Leucine zipper domain"/>
    <property type="match status" value="1"/>
</dbReference>
<dbReference type="GeneID" id="37020359"/>
<keyword evidence="4" id="KW-1185">Reference proteome</keyword>
<dbReference type="PROSITE" id="PS00036">
    <property type="entry name" value="BZIP_BASIC"/>
    <property type="match status" value="1"/>
</dbReference>
<sequence length="634" mass="68631">MPPLSRNRAAPYDRFTDASASAVSSGYTAAMSLGPQPKMNGSIADSEEGADWLRNLKQVSGMYDGGPGSGVYIGDPANAQDDSEDEDELDSEGEQIQNRPKKRTKGGKPSKRNSKGSVAGNEDSAAATRKAQNRLAQREFRQRKQQYIRALETRVELLSSDHDTQVDRLRWALRGLLAENNQLRQIVAAFASFVGLQQIGGPLQKAGVSRQDLEDLISNSAEKVMTDAWQHWPGARECEALRQIRLDSNLPPEGLPESNKIPESVRVRSNPTPPTISTLGTNASTSNSKSASPKVNGTTANEATKGGKKKKEANGKGKGTPLSPSSNAATTDTTTTQAQTSNEAATPATNAPSFSLPPGDNAHLMASFFGNGPGMLQSPAPTPSAFTFTPGFSGMPTPSIGPQGQESNAILASLFGSSGMSGFMGPGGINGNPNQGMNPFGQQGPPQQHGGQDMNGMSSPFSRQKMNGGEEPEEVHRVEALVAQLRKERERYGSGKDPNELNKIGMALNELIRHMANFRRQPSYHLPSVLEPSEIQQTRPHDPLIDALPFPGVRQNLIAQQENLVIEDVVLSILQFSTLHPGDVTDEHSWELLYGFLIAYPQLVDQRTLDNANRWRARRKESILTFDDLTLRHV</sequence>
<feature type="compositionally biased region" description="Acidic residues" evidence="1">
    <location>
        <begin position="81"/>
        <end position="93"/>
    </location>
</feature>
<feature type="compositionally biased region" description="Basic residues" evidence="1">
    <location>
        <begin position="99"/>
        <end position="114"/>
    </location>
</feature>
<organism evidence="3 4">
    <name type="scientific">Meira miltonrushii</name>
    <dbReference type="NCBI Taxonomy" id="1280837"/>
    <lineage>
        <taxon>Eukaryota</taxon>
        <taxon>Fungi</taxon>
        <taxon>Dikarya</taxon>
        <taxon>Basidiomycota</taxon>
        <taxon>Ustilaginomycotina</taxon>
        <taxon>Exobasidiomycetes</taxon>
        <taxon>Exobasidiales</taxon>
        <taxon>Brachybasidiaceae</taxon>
        <taxon>Meira</taxon>
    </lineage>
</organism>
<dbReference type="EMBL" id="KZ819603">
    <property type="protein sequence ID" value="PWN34762.1"/>
    <property type="molecule type" value="Genomic_DNA"/>
</dbReference>
<protein>
    <recommendedName>
        <fullName evidence="2">BZIP domain-containing protein</fullName>
    </recommendedName>
</protein>
<feature type="compositionally biased region" description="Low complexity" evidence="1">
    <location>
        <begin position="326"/>
        <end position="346"/>
    </location>
</feature>
<feature type="region of interest" description="Disordered" evidence="1">
    <location>
        <begin position="58"/>
        <end position="138"/>
    </location>
</feature>
<dbReference type="PANTHER" id="PTHR38116">
    <property type="entry name" value="CHROMOSOME 7, WHOLE GENOME SHOTGUN SEQUENCE"/>
    <property type="match status" value="1"/>
</dbReference>
<dbReference type="CDD" id="cd14688">
    <property type="entry name" value="bZIP_YAP"/>
    <property type="match status" value="1"/>
</dbReference>
<feature type="region of interest" description="Disordered" evidence="1">
    <location>
        <begin position="1"/>
        <end position="24"/>
    </location>
</feature>
<accession>A0A316VB55</accession>
<reference evidence="3 4" key="1">
    <citation type="journal article" date="2018" name="Mol. Biol. Evol.">
        <title>Broad Genomic Sampling Reveals a Smut Pathogenic Ancestry of the Fungal Clade Ustilaginomycotina.</title>
        <authorList>
            <person name="Kijpornyongpan T."/>
            <person name="Mondo S.J."/>
            <person name="Barry K."/>
            <person name="Sandor L."/>
            <person name="Lee J."/>
            <person name="Lipzen A."/>
            <person name="Pangilinan J."/>
            <person name="LaButti K."/>
            <person name="Hainaut M."/>
            <person name="Henrissat B."/>
            <person name="Grigoriev I.V."/>
            <person name="Spatafora J.W."/>
            <person name="Aime M.C."/>
        </authorList>
    </citation>
    <scope>NUCLEOTIDE SEQUENCE [LARGE SCALE GENOMIC DNA]</scope>
    <source>
        <strain evidence="3 4">MCA 3882</strain>
    </source>
</reference>
<feature type="compositionally biased region" description="Low complexity" evidence="1">
    <location>
        <begin position="281"/>
        <end position="304"/>
    </location>
</feature>
<evidence type="ECO:0000259" key="2">
    <source>
        <dbReference type="PROSITE" id="PS00036"/>
    </source>
</evidence>
<evidence type="ECO:0000256" key="1">
    <source>
        <dbReference type="SAM" id="MobiDB-lite"/>
    </source>
</evidence>
<feature type="domain" description="BZIP" evidence="2">
    <location>
        <begin position="129"/>
        <end position="143"/>
    </location>
</feature>
<dbReference type="GO" id="GO:0003700">
    <property type="term" value="F:DNA-binding transcription factor activity"/>
    <property type="evidence" value="ECO:0007669"/>
    <property type="project" value="InterPro"/>
</dbReference>
<dbReference type="SMART" id="SM00338">
    <property type="entry name" value="BRLZ"/>
    <property type="match status" value="1"/>
</dbReference>
<dbReference type="OrthoDB" id="2245989at2759"/>
<dbReference type="Proteomes" id="UP000245771">
    <property type="component" value="Unassembled WGS sequence"/>
</dbReference>
<dbReference type="Pfam" id="PF00170">
    <property type="entry name" value="bZIP_1"/>
    <property type="match status" value="1"/>
</dbReference>
<evidence type="ECO:0000313" key="3">
    <source>
        <dbReference type="EMBL" id="PWN34762.1"/>
    </source>
</evidence>
<dbReference type="RefSeq" id="XP_025355064.1">
    <property type="nucleotide sequence ID" value="XM_025498578.1"/>
</dbReference>
<dbReference type="InParanoid" id="A0A316VB55"/>
<dbReference type="Gene3D" id="1.20.5.170">
    <property type="match status" value="1"/>
</dbReference>
<dbReference type="STRING" id="1280837.A0A316VB55"/>
<dbReference type="PANTHER" id="PTHR38116:SF9">
    <property type="entry name" value="BZIP DOMAIN-CONTAINING PROTEIN"/>
    <property type="match status" value="1"/>
</dbReference>
<dbReference type="InterPro" id="IPR021833">
    <property type="entry name" value="DUF3425"/>
</dbReference>
<dbReference type="InterPro" id="IPR046347">
    <property type="entry name" value="bZIP_sf"/>
</dbReference>
<evidence type="ECO:0000313" key="4">
    <source>
        <dbReference type="Proteomes" id="UP000245771"/>
    </source>
</evidence>
<feature type="region of interest" description="Disordered" evidence="1">
    <location>
        <begin position="248"/>
        <end position="359"/>
    </location>
</feature>
<feature type="compositionally biased region" description="Polar residues" evidence="1">
    <location>
        <begin position="267"/>
        <end position="280"/>
    </location>
</feature>
<dbReference type="InterPro" id="IPR004827">
    <property type="entry name" value="bZIP"/>
</dbReference>
<name>A0A316VB55_9BASI</name>
<proteinExistence type="predicted"/>
<gene>
    <name evidence="3" type="ORF">FA14DRAFT_160224</name>
</gene>